<gene>
    <name evidence="1" type="ORF">DL897_05905</name>
</gene>
<protein>
    <recommendedName>
        <fullName evidence="3">Type III-B CRISPR module-associated protein Cmr3</fullName>
    </recommendedName>
</protein>
<dbReference type="Gene3D" id="3.30.70.2940">
    <property type="match status" value="1"/>
</dbReference>
<reference evidence="1 2" key="2">
    <citation type="submission" date="2018-06" db="EMBL/GenBank/DDBJ databases">
        <authorList>
            <person name="Zhirakovskaya E."/>
        </authorList>
    </citation>
    <scope>NUCLEOTIDE SEQUENCE [LARGE SCALE GENOMIC DNA]</scope>
    <source>
        <strain evidence="1 2">FBKL4.011</strain>
    </source>
</reference>
<name>A0A364K5M6_9BACL</name>
<sequence length="379" mass="42286">MSRFWSFRALDTLFIRDGTPFHRGEEGASQPKSLFPPTMKTLQGAIRTALACKQGWKPSQDPRKSNPLPEGLGSDNDLGCLRFKGPYLRYQGKRLYPAPLLLFGKKDEKGWDLTRLAPGQSVYCDLDHTKELRLPKLVNRIEDGDLLAVWLTATGLKQVLAGGQPSGDEIYLTEDLWKEEKRIGIARDNQTRKAEDHHLYTVQHIRPDQELEILVYVEGIPDEWHPTGEFGIPLGGEGRSAHVQVLGEEETNQLLEEDFGALPDIVLTGESKIRFTVSLITPGYYENTKDVIRLGPPKIPGECVSASIGKVMQLGGWNLKEGRPRPLLSLIPAGSTWFFEISNESKAAVEALHQTLTGDMQEYGMGEIVIGIWKEEGVT</sequence>
<dbReference type="AlphaFoldDB" id="A0A364K5M6"/>
<dbReference type="EMBL" id="QJKK01000003">
    <property type="protein sequence ID" value="RAL25611.1"/>
    <property type="molecule type" value="Genomic_DNA"/>
</dbReference>
<keyword evidence="2" id="KW-1185">Reference proteome</keyword>
<dbReference type="OrthoDB" id="6162707at2"/>
<comment type="caution">
    <text evidence="1">The sequence shown here is derived from an EMBL/GenBank/DDBJ whole genome shotgun (WGS) entry which is preliminary data.</text>
</comment>
<dbReference type="InterPro" id="IPR019117">
    <property type="entry name" value="CRISPR-assoc_protein_Cmr3"/>
</dbReference>
<accession>A0A364K5M6</accession>
<dbReference type="RefSeq" id="WP_113658225.1">
    <property type="nucleotide sequence ID" value="NZ_KZ845665.1"/>
</dbReference>
<dbReference type="Proteomes" id="UP000251213">
    <property type="component" value="Unassembled WGS sequence"/>
</dbReference>
<organism evidence="1 2">
    <name type="scientific">Thermoflavimicrobium daqui</name>
    <dbReference type="NCBI Taxonomy" id="2137476"/>
    <lineage>
        <taxon>Bacteria</taxon>
        <taxon>Bacillati</taxon>
        <taxon>Bacillota</taxon>
        <taxon>Bacilli</taxon>
        <taxon>Bacillales</taxon>
        <taxon>Thermoactinomycetaceae</taxon>
        <taxon>Thermoflavimicrobium</taxon>
    </lineage>
</organism>
<evidence type="ECO:0000313" key="1">
    <source>
        <dbReference type="EMBL" id="RAL25611.1"/>
    </source>
</evidence>
<evidence type="ECO:0000313" key="2">
    <source>
        <dbReference type="Proteomes" id="UP000251213"/>
    </source>
</evidence>
<proteinExistence type="predicted"/>
<evidence type="ECO:0008006" key="3">
    <source>
        <dbReference type="Google" id="ProtNLM"/>
    </source>
</evidence>
<reference evidence="1 2" key="1">
    <citation type="submission" date="2018-06" db="EMBL/GenBank/DDBJ databases">
        <title>Thermoflavimicrobium daqus sp. nov., a thermophilic microbe isolated from Moutai-flavour Daqu.</title>
        <authorList>
            <person name="Wang X."/>
            <person name="Zhou H."/>
        </authorList>
    </citation>
    <scope>NUCLEOTIDE SEQUENCE [LARGE SCALE GENOMIC DNA]</scope>
    <source>
        <strain evidence="1 2">FBKL4.011</strain>
    </source>
</reference>
<dbReference type="Pfam" id="PF09700">
    <property type="entry name" value="Cas_Cmr3"/>
    <property type="match status" value="1"/>
</dbReference>
<dbReference type="Gene3D" id="2.60.40.4350">
    <property type="match status" value="1"/>
</dbReference>